<name>A0ABV5FGC8_9FLAO</name>
<dbReference type="Gene3D" id="1.10.10.60">
    <property type="entry name" value="Homeodomain-like"/>
    <property type="match status" value="2"/>
</dbReference>
<dbReference type="InterPro" id="IPR018060">
    <property type="entry name" value="HTH_AraC"/>
</dbReference>
<reference evidence="5 6" key="1">
    <citation type="submission" date="2024-09" db="EMBL/GenBank/DDBJ databases">
        <authorList>
            <person name="Sun Q."/>
            <person name="Mori K."/>
        </authorList>
    </citation>
    <scope>NUCLEOTIDE SEQUENCE [LARGE SCALE GENOMIC DNA]</scope>
    <source>
        <strain evidence="5 6">CECT 7908</strain>
    </source>
</reference>
<dbReference type="SUPFAM" id="SSF46689">
    <property type="entry name" value="Homeodomain-like"/>
    <property type="match status" value="2"/>
</dbReference>
<keyword evidence="3" id="KW-0804">Transcription</keyword>
<dbReference type="PROSITE" id="PS01124">
    <property type="entry name" value="HTH_ARAC_FAMILY_2"/>
    <property type="match status" value="1"/>
</dbReference>
<dbReference type="RefSeq" id="WP_290263336.1">
    <property type="nucleotide sequence ID" value="NZ_JAUFQQ010000003.1"/>
</dbReference>
<dbReference type="InterPro" id="IPR053142">
    <property type="entry name" value="PchR_regulatory_protein"/>
</dbReference>
<comment type="caution">
    <text evidence="5">The sequence shown here is derived from an EMBL/GenBank/DDBJ whole genome shotgun (WGS) entry which is preliminary data.</text>
</comment>
<dbReference type="Proteomes" id="UP001589589">
    <property type="component" value="Unassembled WGS sequence"/>
</dbReference>
<organism evidence="5 6">
    <name type="scientific">Flavobacterium branchiarum</name>
    <dbReference type="NCBI Taxonomy" id="1114870"/>
    <lineage>
        <taxon>Bacteria</taxon>
        <taxon>Pseudomonadati</taxon>
        <taxon>Bacteroidota</taxon>
        <taxon>Flavobacteriia</taxon>
        <taxon>Flavobacteriales</taxon>
        <taxon>Flavobacteriaceae</taxon>
        <taxon>Flavobacterium</taxon>
    </lineage>
</organism>
<feature type="domain" description="HTH araC/xylS-type" evidence="4">
    <location>
        <begin position="217"/>
        <end position="315"/>
    </location>
</feature>
<keyword evidence="2" id="KW-0238">DNA-binding</keyword>
<dbReference type="SMART" id="SM00342">
    <property type="entry name" value="HTH_ARAC"/>
    <property type="match status" value="1"/>
</dbReference>
<dbReference type="InterPro" id="IPR009057">
    <property type="entry name" value="Homeodomain-like_sf"/>
</dbReference>
<dbReference type="EMBL" id="JBHMEX010000004">
    <property type="protein sequence ID" value="MFB9062611.1"/>
    <property type="molecule type" value="Genomic_DNA"/>
</dbReference>
<dbReference type="PANTHER" id="PTHR47893:SF1">
    <property type="entry name" value="REGULATORY PROTEIN PCHR"/>
    <property type="match status" value="1"/>
</dbReference>
<dbReference type="PRINTS" id="PR00032">
    <property type="entry name" value="HTHARAC"/>
</dbReference>
<protein>
    <submittedName>
        <fullName evidence="5">Helix-turn-helix domain-containing protein</fullName>
    </submittedName>
</protein>
<dbReference type="InterPro" id="IPR018062">
    <property type="entry name" value="HTH_AraC-typ_CS"/>
</dbReference>
<dbReference type="Pfam" id="PF12833">
    <property type="entry name" value="HTH_18"/>
    <property type="match status" value="1"/>
</dbReference>
<keyword evidence="6" id="KW-1185">Reference proteome</keyword>
<evidence type="ECO:0000256" key="3">
    <source>
        <dbReference type="ARBA" id="ARBA00023163"/>
    </source>
</evidence>
<evidence type="ECO:0000259" key="4">
    <source>
        <dbReference type="PROSITE" id="PS01124"/>
    </source>
</evidence>
<gene>
    <name evidence="5" type="ORF">ACFFUQ_01165</name>
</gene>
<dbReference type="PANTHER" id="PTHR47893">
    <property type="entry name" value="REGULATORY PROTEIN PCHR"/>
    <property type="match status" value="1"/>
</dbReference>
<keyword evidence="1" id="KW-0805">Transcription regulation</keyword>
<proteinExistence type="predicted"/>
<accession>A0ABV5FGC8</accession>
<evidence type="ECO:0000313" key="5">
    <source>
        <dbReference type="EMBL" id="MFB9062611.1"/>
    </source>
</evidence>
<sequence length="350" mass="40499">MQLKTTIKDLDYKLCDQVFFEEVDQAYELIEETNTFNHPEYGNIKDSHTLAGSFFINYIELDLLKPIKIEYYTDEPAIQMFFFMKGCSNLMHHQIHLLPAGTKLAKLPANPTVSEYLSILIPKDTYTTLIDSLDLDLQFIATCSNENPAKQIKYSEIMSPEILTAVRDIVSCERTGYFRRMYLETKVTELVLLQVEQLTQIQDISIKIPKIDIERMHHARELVTQNIVTPCSLIDLARKVGTNEFKLKKYFKELYGTTVFGYLNELKMNEAKQKLLKDELNIYQVAESLGYKTPNHFSTAFRKYFGYPPSQIKNQANQIGASFTKAKEIIIGMFCPFFTEITALDLLFIY</sequence>
<evidence type="ECO:0000313" key="6">
    <source>
        <dbReference type="Proteomes" id="UP001589589"/>
    </source>
</evidence>
<evidence type="ECO:0000256" key="2">
    <source>
        <dbReference type="ARBA" id="ARBA00023125"/>
    </source>
</evidence>
<evidence type="ECO:0000256" key="1">
    <source>
        <dbReference type="ARBA" id="ARBA00023015"/>
    </source>
</evidence>
<dbReference type="InterPro" id="IPR020449">
    <property type="entry name" value="Tscrpt_reg_AraC-type_HTH"/>
</dbReference>
<dbReference type="PROSITE" id="PS00041">
    <property type="entry name" value="HTH_ARAC_FAMILY_1"/>
    <property type="match status" value="1"/>
</dbReference>